<dbReference type="CDD" id="cd00487">
    <property type="entry name" value="Pep_deformylase"/>
    <property type="match status" value="1"/>
</dbReference>
<name>A0A9Q8CLU0_9STAP</name>
<dbReference type="PIRSF" id="PIRSF004749">
    <property type="entry name" value="Pep_def"/>
    <property type="match status" value="1"/>
</dbReference>
<dbReference type="InterPro" id="IPR036821">
    <property type="entry name" value="Peptide_deformylase_sf"/>
</dbReference>
<comment type="similarity">
    <text evidence="1 6">Belongs to the polypeptide deformylase family.</text>
</comment>
<evidence type="ECO:0000256" key="3">
    <source>
        <dbReference type="ARBA" id="ARBA00022801"/>
    </source>
</evidence>
<dbReference type="AlphaFoldDB" id="A0A9Q8CLU0"/>
<accession>A0A9Q8CLU0</accession>
<keyword evidence="8" id="KW-1185">Reference proteome</keyword>
<feature type="binding site" evidence="6">
    <location>
        <position position="158"/>
    </location>
    <ligand>
        <name>Fe cation</name>
        <dbReference type="ChEBI" id="CHEBI:24875"/>
    </ligand>
</feature>
<keyword evidence="2 6" id="KW-0479">Metal-binding</keyword>
<dbReference type="Pfam" id="PF01327">
    <property type="entry name" value="Pep_deformylase"/>
    <property type="match status" value="1"/>
</dbReference>
<dbReference type="NCBIfam" id="TIGR00079">
    <property type="entry name" value="pept_deformyl"/>
    <property type="match status" value="1"/>
</dbReference>
<comment type="caution">
    <text evidence="7">The sequence shown here is derived from an EMBL/GenBank/DDBJ whole genome shotgun (WGS) entry which is preliminary data.</text>
</comment>
<evidence type="ECO:0000256" key="6">
    <source>
        <dbReference type="HAMAP-Rule" id="MF_00163"/>
    </source>
</evidence>
<dbReference type="EC" id="3.5.1.88" evidence="6"/>
<dbReference type="PRINTS" id="PR01576">
    <property type="entry name" value="PDEFORMYLASE"/>
</dbReference>
<dbReference type="GO" id="GO:0046872">
    <property type="term" value="F:metal ion binding"/>
    <property type="evidence" value="ECO:0007669"/>
    <property type="project" value="UniProtKB-KW"/>
</dbReference>
<evidence type="ECO:0000256" key="2">
    <source>
        <dbReference type="ARBA" id="ARBA00022723"/>
    </source>
</evidence>
<feature type="binding site" evidence="6">
    <location>
        <position position="111"/>
    </location>
    <ligand>
        <name>Fe cation</name>
        <dbReference type="ChEBI" id="CHEBI:24875"/>
    </ligand>
</feature>
<evidence type="ECO:0000256" key="5">
    <source>
        <dbReference type="ARBA" id="ARBA00023004"/>
    </source>
</evidence>
<dbReference type="SUPFAM" id="SSF56420">
    <property type="entry name" value="Peptide deformylase"/>
    <property type="match status" value="1"/>
</dbReference>
<protein>
    <recommendedName>
        <fullName evidence="6">Peptide deformylase</fullName>
        <shortName evidence="6">PDF</shortName>
        <ecNumber evidence="6">3.5.1.88</ecNumber>
    </recommendedName>
    <alternativeName>
        <fullName evidence="6">Polypeptide deformylase</fullName>
    </alternativeName>
</protein>
<gene>
    <name evidence="6" type="primary">def</name>
    <name evidence="7" type="ORF">ERX40_01610</name>
</gene>
<dbReference type="PANTHER" id="PTHR10458:SF8">
    <property type="entry name" value="PEPTIDE DEFORMYLASE 2"/>
    <property type="match status" value="1"/>
</dbReference>
<evidence type="ECO:0000313" key="7">
    <source>
        <dbReference type="EMBL" id="TDM03886.1"/>
    </source>
</evidence>
<dbReference type="HAMAP" id="MF_00163">
    <property type="entry name" value="Pep_deformylase"/>
    <property type="match status" value="1"/>
</dbReference>
<organism evidence="7 8">
    <name type="scientific">Macrococcus carouselicus</name>
    <dbReference type="NCBI Taxonomy" id="69969"/>
    <lineage>
        <taxon>Bacteria</taxon>
        <taxon>Bacillati</taxon>
        <taxon>Bacillota</taxon>
        <taxon>Bacilli</taxon>
        <taxon>Bacillales</taxon>
        <taxon>Staphylococcaceae</taxon>
        <taxon>Macrococcus</taxon>
    </lineage>
</organism>
<keyword evidence="3 6" id="KW-0378">Hydrolase</keyword>
<sequence length="184" mass="21012">MLTMKDIIRDGHPTLREKAQDVTLPLSEEDIQLADDMLEFLKNSQDEKIAKKYKLRSGVGLAAPQLNISKRLIVIYFYDQDKEDYITLQLFNPRIVSHSVEKAYLPQGEGCLSVDENIPGLVHRNARVTVKAINRDGEEVKIRLNRFVAIVAQHEIDHLNGVMFYDHINQADPFKPEENATAVE</sequence>
<keyword evidence="5 6" id="KW-0408">Iron</keyword>
<dbReference type="FunFam" id="3.90.45.10:FF:000002">
    <property type="entry name" value="Peptide deformylase"/>
    <property type="match status" value="1"/>
</dbReference>
<dbReference type="EMBL" id="SCWD01000001">
    <property type="protein sequence ID" value="TDM03886.1"/>
    <property type="molecule type" value="Genomic_DNA"/>
</dbReference>
<dbReference type="InterPro" id="IPR023635">
    <property type="entry name" value="Peptide_deformylase"/>
</dbReference>
<dbReference type="RefSeq" id="WP_133416748.1">
    <property type="nucleotide sequence ID" value="NZ_SCWD01000001.1"/>
</dbReference>
<evidence type="ECO:0000256" key="1">
    <source>
        <dbReference type="ARBA" id="ARBA00010759"/>
    </source>
</evidence>
<dbReference type="PANTHER" id="PTHR10458">
    <property type="entry name" value="PEPTIDE DEFORMYLASE"/>
    <property type="match status" value="1"/>
</dbReference>
<reference evidence="7 8" key="1">
    <citation type="submission" date="2019-01" db="EMBL/GenBank/DDBJ databases">
        <title>Draft genome sequences of the type strains of six Macrococcus species.</title>
        <authorList>
            <person name="Mazhar S."/>
            <person name="Altermann E."/>
            <person name="Hill C."/>
            <person name="Mcauliffe O."/>
        </authorList>
    </citation>
    <scope>NUCLEOTIDE SEQUENCE [LARGE SCALE GENOMIC DNA]</scope>
    <source>
        <strain evidence="7 8">ATCC 51828</strain>
    </source>
</reference>
<comment type="function">
    <text evidence="6">Removes the formyl group from the N-terminal Met of newly synthesized proteins. Requires at least a dipeptide for an efficient rate of reaction. N-terminal L-methionine is a prerequisite for activity but the enzyme has broad specificity at other positions.</text>
</comment>
<dbReference type="Gene3D" id="3.90.45.10">
    <property type="entry name" value="Peptide deformylase"/>
    <property type="match status" value="1"/>
</dbReference>
<keyword evidence="4 6" id="KW-0648">Protein biosynthesis</keyword>
<evidence type="ECO:0000313" key="8">
    <source>
        <dbReference type="Proteomes" id="UP000295280"/>
    </source>
</evidence>
<dbReference type="GO" id="GO:0042586">
    <property type="term" value="F:peptide deformylase activity"/>
    <property type="evidence" value="ECO:0007669"/>
    <property type="project" value="UniProtKB-UniRule"/>
</dbReference>
<comment type="cofactor">
    <cofactor evidence="6">
        <name>Fe(2+)</name>
        <dbReference type="ChEBI" id="CHEBI:29033"/>
    </cofactor>
    <text evidence="6">Binds 1 Fe(2+) ion.</text>
</comment>
<dbReference type="OrthoDB" id="9784988at2"/>
<comment type="catalytic activity">
    <reaction evidence="6">
        <text>N-terminal N-formyl-L-methionyl-[peptide] + H2O = N-terminal L-methionyl-[peptide] + formate</text>
        <dbReference type="Rhea" id="RHEA:24420"/>
        <dbReference type="Rhea" id="RHEA-COMP:10639"/>
        <dbReference type="Rhea" id="RHEA-COMP:10640"/>
        <dbReference type="ChEBI" id="CHEBI:15377"/>
        <dbReference type="ChEBI" id="CHEBI:15740"/>
        <dbReference type="ChEBI" id="CHEBI:49298"/>
        <dbReference type="ChEBI" id="CHEBI:64731"/>
        <dbReference type="EC" id="3.5.1.88"/>
    </reaction>
</comment>
<dbReference type="GO" id="GO:0006412">
    <property type="term" value="P:translation"/>
    <property type="evidence" value="ECO:0007669"/>
    <property type="project" value="UniProtKB-UniRule"/>
</dbReference>
<evidence type="ECO:0000256" key="4">
    <source>
        <dbReference type="ARBA" id="ARBA00022917"/>
    </source>
</evidence>
<dbReference type="Proteomes" id="UP000295280">
    <property type="component" value="Unassembled WGS sequence"/>
</dbReference>
<feature type="active site" evidence="6">
    <location>
        <position position="155"/>
    </location>
</feature>
<proteinExistence type="inferred from homology"/>
<feature type="binding site" evidence="6">
    <location>
        <position position="154"/>
    </location>
    <ligand>
        <name>Fe cation</name>
        <dbReference type="ChEBI" id="CHEBI:24875"/>
    </ligand>
</feature>